<dbReference type="PANTHER" id="PTHR10460">
    <property type="entry name" value="ABL INTERACTOR FAMILY MEMBER"/>
    <property type="match status" value="1"/>
</dbReference>
<gene>
    <name evidence="4" type="ORF">POM88_009293</name>
</gene>
<reference evidence="4" key="1">
    <citation type="submission" date="2023-02" db="EMBL/GenBank/DDBJ databases">
        <title>Genome of toxic invasive species Heracleum sosnowskyi carries increased number of genes despite the absence of recent whole-genome duplications.</title>
        <authorList>
            <person name="Schelkunov M."/>
            <person name="Shtratnikova V."/>
            <person name="Makarenko M."/>
            <person name="Klepikova A."/>
            <person name="Omelchenko D."/>
            <person name="Novikova G."/>
            <person name="Obukhova E."/>
            <person name="Bogdanov V."/>
            <person name="Penin A."/>
            <person name="Logacheva M."/>
        </authorList>
    </citation>
    <scope>NUCLEOTIDE SEQUENCE</scope>
    <source>
        <strain evidence="4">Hsosn_3</strain>
        <tissue evidence="4">Leaf</tissue>
    </source>
</reference>
<accession>A0AAD8JBF9</accession>
<keyword evidence="5" id="KW-1185">Reference proteome</keyword>
<protein>
    <submittedName>
        <fullName evidence="4">ABL interactor-like protein 2</fullName>
    </submittedName>
</protein>
<reference evidence="4" key="2">
    <citation type="submission" date="2023-05" db="EMBL/GenBank/DDBJ databases">
        <authorList>
            <person name="Schelkunov M.I."/>
        </authorList>
    </citation>
    <scope>NUCLEOTIDE SEQUENCE</scope>
    <source>
        <strain evidence="4">Hsosn_3</strain>
        <tissue evidence="4">Leaf</tissue>
    </source>
</reference>
<organism evidence="4 5">
    <name type="scientific">Heracleum sosnowskyi</name>
    <dbReference type="NCBI Taxonomy" id="360622"/>
    <lineage>
        <taxon>Eukaryota</taxon>
        <taxon>Viridiplantae</taxon>
        <taxon>Streptophyta</taxon>
        <taxon>Embryophyta</taxon>
        <taxon>Tracheophyta</taxon>
        <taxon>Spermatophyta</taxon>
        <taxon>Magnoliopsida</taxon>
        <taxon>eudicotyledons</taxon>
        <taxon>Gunneridae</taxon>
        <taxon>Pentapetalae</taxon>
        <taxon>asterids</taxon>
        <taxon>campanulids</taxon>
        <taxon>Apiales</taxon>
        <taxon>Apiaceae</taxon>
        <taxon>Apioideae</taxon>
        <taxon>apioid superclade</taxon>
        <taxon>Tordylieae</taxon>
        <taxon>Tordyliinae</taxon>
        <taxon>Heracleum</taxon>
    </lineage>
</organism>
<comment type="function">
    <text evidence="2">Involved in regulation of actin and microtubule organization. Part of a WAVE complex that activates the Arp2/3 complex.</text>
</comment>
<comment type="caution">
    <text evidence="4">The sequence shown here is derived from an EMBL/GenBank/DDBJ whole genome shotgun (WGS) entry which is preliminary data.</text>
</comment>
<feature type="region of interest" description="Disordered" evidence="3">
    <location>
        <begin position="181"/>
        <end position="210"/>
    </location>
</feature>
<dbReference type="Gene3D" id="6.10.140.1620">
    <property type="match status" value="1"/>
</dbReference>
<evidence type="ECO:0000313" key="5">
    <source>
        <dbReference type="Proteomes" id="UP001237642"/>
    </source>
</evidence>
<feature type="compositionally biased region" description="Low complexity" evidence="3">
    <location>
        <begin position="198"/>
        <end position="209"/>
    </location>
</feature>
<evidence type="ECO:0000256" key="1">
    <source>
        <dbReference type="ARBA" id="ARBA00010020"/>
    </source>
</evidence>
<dbReference type="PANTHER" id="PTHR10460:SF10">
    <property type="entry name" value="PROTEIN ABIL3"/>
    <property type="match status" value="1"/>
</dbReference>
<comment type="similarity">
    <text evidence="1">Belongs to the ABI family.</text>
</comment>
<feature type="region of interest" description="Disordered" evidence="3">
    <location>
        <begin position="236"/>
        <end position="300"/>
    </location>
</feature>
<dbReference type="AlphaFoldDB" id="A0AAD8JBF9"/>
<evidence type="ECO:0000256" key="2">
    <source>
        <dbReference type="ARBA" id="ARBA00025223"/>
    </source>
</evidence>
<feature type="compositionally biased region" description="Low complexity" evidence="3">
    <location>
        <begin position="238"/>
        <end position="263"/>
    </location>
</feature>
<name>A0AAD8JBF9_9APIA</name>
<dbReference type="InterPro" id="IPR028457">
    <property type="entry name" value="ABI"/>
</dbReference>
<proteinExistence type="inferred from homology"/>
<dbReference type="EMBL" id="JAUIZM010000002">
    <property type="protein sequence ID" value="KAK1399430.1"/>
    <property type="molecule type" value="Genomic_DNA"/>
</dbReference>
<dbReference type="Proteomes" id="UP001237642">
    <property type="component" value="Unassembled WGS sequence"/>
</dbReference>
<evidence type="ECO:0000256" key="3">
    <source>
        <dbReference type="SAM" id="MobiDB-lite"/>
    </source>
</evidence>
<feature type="compositionally biased region" description="Basic and acidic residues" evidence="3">
    <location>
        <begin position="286"/>
        <end position="300"/>
    </location>
</feature>
<sequence length="329" mass="37395">METVASASAAIRLHPEPANYDEVSMHQSLLFSNSLEDLKTLRNQLYLAAEYFEKSFTNDNSKQIAVDALKAYTIKALVSTVDHLGSVSYKVNDLLSEKIDEISVTNIRVSHIEQRLRTCRSYIDQEGLSQQSLVINTPKHHKHYILPVGATMHGGNRSKAKYEGCNLDDQDEWRELKNAIRATVRETPPSSVRKERSPSPSTPSQQHQSLMFRGNVSKRFLEKRTVSPHRFPLLRFGSFSSRPVSPNSRSSTPNSRSTTPNLSRPTTPNLRQGYLLESRKSVSMRHNVDGENSKVGDHIPSKSKRLLKALLTKRRLKKDDTLYKYLDEY</sequence>
<evidence type="ECO:0000313" key="4">
    <source>
        <dbReference type="EMBL" id="KAK1399430.1"/>
    </source>
</evidence>